<reference evidence="15 16" key="1">
    <citation type="submission" date="2015-08" db="EMBL/GenBank/DDBJ databases">
        <title>The genome of the Asian arowana (Scleropages formosus).</title>
        <authorList>
            <person name="Tan M.H."/>
            <person name="Gan H.M."/>
            <person name="Croft L.J."/>
            <person name="Austin C.M."/>
        </authorList>
    </citation>
    <scope>NUCLEOTIDE SEQUENCE [LARGE SCALE GENOMIC DNA]</scope>
    <source>
        <strain evidence="15">Aro1</strain>
    </source>
</reference>
<dbReference type="PROSITE" id="PS01187">
    <property type="entry name" value="EGF_CA"/>
    <property type="match status" value="1"/>
</dbReference>
<dbReference type="PANTHER" id="PTHR24050">
    <property type="entry name" value="PA14 DOMAIN-CONTAINING PROTEIN"/>
    <property type="match status" value="1"/>
</dbReference>
<proteinExistence type="inferred from homology"/>
<dbReference type="InterPro" id="IPR018097">
    <property type="entry name" value="EGF_Ca-bd_CS"/>
</dbReference>
<evidence type="ECO:0000256" key="1">
    <source>
        <dbReference type="ARBA" id="ARBA00004498"/>
    </source>
</evidence>
<evidence type="ECO:0000256" key="4">
    <source>
        <dbReference type="ARBA" id="ARBA00022525"/>
    </source>
</evidence>
<comment type="caution">
    <text evidence="15">The sequence shown here is derived from an EMBL/GenBank/DDBJ whole genome shotgun (WGS) entry which is preliminary data.</text>
</comment>
<dbReference type="SMART" id="SM00179">
    <property type="entry name" value="EGF_CA"/>
    <property type="match status" value="1"/>
</dbReference>
<comment type="subcellular location">
    <subcellularLocation>
        <location evidence="1">Secreted</location>
        <location evidence="1">Extracellular space</location>
        <location evidence="1">Extracellular matrix</location>
    </subcellularLocation>
</comment>
<dbReference type="EMBL" id="JARO02011734">
    <property type="protein sequence ID" value="KPP59687.1"/>
    <property type="molecule type" value="Genomic_DNA"/>
</dbReference>
<dbReference type="Proteomes" id="UP000034805">
    <property type="component" value="Unassembled WGS sequence"/>
</dbReference>
<protein>
    <recommendedName>
        <fullName evidence="14">EGF-like domain-containing protein</fullName>
    </recommendedName>
</protein>
<dbReference type="SMART" id="SM00181">
    <property type="entry name" value="EGF"/>
    <property type="match status" value="1"/>
</dbReference>
<evidence type="ECO:0000256" key="5">
    <source>
        <dbReference type="ARBA" id="ARBA00022530"/>
    </source>
</evidence>
<evidence type="ECO:0000256" key="8">
    <source>
        <dbReference type="ARBA" id="ARBA00022737"/>
    </source>
</evidence>
<dbReference type="GO" id="GO:0030154">
    <property type="term" value="P:cell differentiation"/>
    <property type="evidence" value="ECO:0007669"/>
    <property type="project" value="UniProtKB-KW"/>
</dbReference>
<dbReference type="GO" id="GO:0005509">
    <property type="term" value="F:calcium ion binding"/>
    <property type="evidence" value="ECO:0007669"/>
    <property type="project" value="InterPro"/>
</dbReference>
<keyword evidence="10" id="KW-0106">Calcium</keyword>
<evidence type="ECO:0000259" key="14">
    <source>
        <dbReference type="PROSITE" id="PS50026"/>
    </source>
</evidence>
<dbReference type="InterPro" id="IPR000152">
    <property type="entry name" value="EGF-type_Asp/Asn_hydroxyl_site"/>
</dbReference>
<evidence type="ECO:0000256" key="2">
    <source>
        <dbReference type="ARBA" id="ARBA00009738"/>
    </source>
</evidence>
<dbReference type="Pfam" id="PF07645">
    <property type="entry name" value="EGF_CA"/>
    <property type="match status" value="1"/>
</dbReference>
<dbReference type="PROSITE" id="PS01186">
    <property type="entry name" value="EGF_2"/>
    <property type="match status" value="1"/>
</dbReference>
<dbReference type="Gene3D" id="2.10.25.10">
    <property type="entry name" value="Laminin"/>
    <property type="match status" value="1"/>
</dbReference>
<evidence type="ECO:0000256" key="3">
    <source>
        <dbReference type="ARBA" id="ARBA00022473"/>
    </source>
</evidence>
<dbReference type="InterPro" id="IPR052235">
    <property type="entry name" value="Nephronectin_domain"/>
</dbReference>
<comment type="similarity">
    <text evidence="2">Belongs to the nephronectin family.</text>
</comment>
<dbReference type="CDD" id="cd00054">
    <property type="entry name" value="EGF_CA"/>
    <property type="match status" value="1"/>
</dbReference>
<dbReference type="AlphaFoldDB" id="A0A0P7Y1Z3"/>
<keyword evidence="11" id="KW-0130">Cell adhesion</keyword>
<dbReference type="PROSITE" id="PS50026">
    <property type="entry name" value="EGF_3"/>
    <property type="match status" value="1"/>
</dbReference>
<sequence>MGQLSMSTEVRHAGRSPMPRCSGFAENLFKTASLVKQRRHVGFPEEGILGIWLESAAAPLAEKGDRAAGARLARAQVRFITAWKQTRRLARTPGATPSPDLNECGLKPRPCKHRCMNTYGSYKCYCLNGYMLLPDGSCGSESRPRRPGPVTLTTVPRLTAFANVRCRDCARRHRHVTGLIMGVTAHACAWLTGVE</sequence>
<keyword evidence="7" id="KW-0732">Signal</keyword>
<dbReference type="PROSITE" id="PS00010">
    <property type="entry name" value="ASX_HYDROXYL"/>
    <property type="match status" value="1"/>
</dbReference>
<evidence type="ECO:0000313" key="16">
    <source>
        <dbReference type="Proteomes" id="UP000034805"/>
    </source>
</evidence>
<feature type="domain" description="EGF-like" evidence="14">
    <location>
        <begin position="100"/>
        <end position="139"/>
    </location>
</feature>
<evidence type="ECO:0000256" key="12">
    <source>
        <dbReference type="ARBA" id="ARBA00023157"/>
    </source>
</evidence>
<dbReference type="InterPro" id="IPR001881">
    <property type="entry name" value="EGF-like_Ca-bd_dom"/>
</dbReference>
<keyword evidence="5" id="KW-0272">Extracellular matrix</keyword>
<keyword evidence="8" id="KW-0677">Repeat</keyword>
<evidence type="ECO:0000256" key="9">
    <source>
        <dbReference type="ARBA" id="ARBA00022782"/>
    </source>
</evidence>
<accession>A0A0P7Y1Z3</accession>
<name>A0A0P7Y1Z3_SCLFO</name>
<keyword evidence="9" id="KW-0221">Differentiation</keyword>
<keyword evidence="4" id="KW-0964">Secreted</keyword>
<keyword evidence="6 13" id="KW-0245">EGF-like domain</keyword>
<gene>
    <name evidence="15" type="ORF">Z043_122370</name>
</gene>
<dbReference type="InterPro" id="IPR000742">
    <property type="entry name" value="EGF"/>
</dbReference>
<dbReference type="FunFam" id="2.10.25.10:FF:000476">
    <property type="entry name" value="nephronectin isoform X1"/>
    <property type="match status" value="1"/>
</dbReference>
<evidence type="ECO:0000256" key="13">
    <source>
        <dbReference type="PROSITE-ProRule" id="PRU00076"/>
    </source>
</evidence>
<evidence type="ECO:0000256" key="11">
    <source>
        <dbReference type="ARBA" id="ARBA00022889"/>
    </source>
</evidence>
<evidence type="ECO:0000256" key="7">
    <source>
        <dbReference type="ARBA" id="ARBA00022729"/>
    </source>
</evidence>
<evidence type="ECO:0000256" key="6">
    <source>
        <dbReference type="ARBA" id="ARBA00022536"/>
    </source>
</evidence>
<evidence type="ECO:0000313" key="15">
    <source>
        <dbReference type="EMBL" id="KPP59687.1"/>
    </source>
</evidence>
<dbReference type="SUPFAM" id="SSF57196">
    <property type="entry name" value="EGF/Laminin"/>
    <property type="match status" value="1"/>
</dbReference>
<keyword evidence="12" id="KW-1015">Disulfide bond</keyword>
<evidence type="ECO:0000256" key="10">
    <source>
        <dbReference type="ARBA" id="ARBA00022837"/>
    </source>
</evidence>
<dbReference type="PANTHER" id="PTHR24050:SF19">
    <property type="entry name" value="NEPHRONECTIN"/>
    <property type="match status" value="1"/>
</dbReference>
<dbReference type="GO" id="GO:0007155">
    <property type="term" value="P:cell adhesion"/>
    <property type="evidence" value="ECO:0007669"/>
    <property type="project" value="UniProtKB-KW"/>
</dbReference>
<keyword evidence="3" id="KW-0217">Developmental protein</keyword>
<organism evidence="15 16">
    <name type="scientific">Scleropages formosus</name>
    <name type="common">Asian bonytongue</name>
    <name type="synonym">Osteoglossum formosum</name>
    <dbReference type="NCBI Taxonomy" id="113540"/>
    <lineage>
        <taxon>Eukaryota</taxon>
        <taxon>Metazoa</taxon>
        <taxon>Chordata</taxon>
        <taxon>Craniata</taxon>
        <taxon>Vertebrata</taxon>
        <taxon>Euteleostomi</taxon>
        <taxon>Actinopterygii</taxon>
        <taxon>Neopterygii</taxon>
        <taxon>Teleostei</taxon>
        <taxon>Osteoglossocephala</taxon>
        <taxon>Osteoglossomorpha</taxon>
        <taxon>Osteoglossiformes</taxon>
        <taxon>Osteoglossidae</taxon>
        <taxon>Scleropages</taxon>
    </lineage>
</organism>
<dbReference type="InterPro" id="IPR049883">
    <property type="entry name" value="NOTCH1_EGF-like"/>
</dbReference>
<comment type="caution">
    <text evidence="13">Lacks conserved residue(s) required for the propagation of feature annotation.</text>
</comment>